<gene>
    <name evidence="8" type="ORF">Vsou_05490</name>
</gene>
<keyword evidence="5 6" id="KW-0472">Membrane</keyword>
<keyword evidence="3 6" id="KW-0812">Transmembrane</keyword>
<dbReference type="Gene3D" id="1.20.120.1220">
    <property type="match status" value="1"/>
</dbReference>
<dbReference type="EMBL" id="AP026830">
    <property type="protein sequence ID" value="BDR91456.1"/>
    <property type="molecule type" value="Genomic_DNA"/>
</dbReference>
<keyword evidence="9" id="KW-1185">Reference proteome</keyword>
<feature type="transmembrane region" description="Helical" evidence="6">
    <location>
        <begin position="117"/>
        <end position="134"/>
    </location>
</feature>
<evidence type="ECO:0000256" key="1">
    <source>
        <dbReference type="ARBA" id="ARBA00004651"/>
    </source>
</evidence>
<dbReference type="InterPro" id="IPR052218">
    <property type="entry name" value="Preflagellin_Peptidase"/>
</dbReference>
<feature type="transmembrane region" description="Helical" evidence="6">
    <location>
        <begin position="37"/>
        <end position="55"/>
    </location>
</feature>
<dbReference type="PANTHER" id="PTHR36506">
    <property type="entry name" value="PREFLAGELLIN PEPTIDASE"/>
    <property type="match status" value="1"/>
</dbReference>
<evidence type="ECO:0000256" key="2">
    <source>
        <dbReference type="ARBA" id="ARBA00022475"/>
    </source>
</evidence>
<keyword evidence="2" id="KW-1003">Cell membrane</keyword>
<accession>A0ABM8BKH5</accession>
<dbReference type="Pfam" id="PF01478">
    <property type="entry name" value="Peptidase_A24"/>
    <property type="match status" value="1"/>
</dbReference>
<evidence type="ECO:0000256" key="5">
    <source>
        <dbReference type="ARBA" id="ARBA00023136"/>
    </source>
</evidence>
<evidence type="ECO:0000256" key="3">
    <source>
        <dbReference type="ARBA" id="ARBA00022692"/>
    </source>
</evidence>
<dbReference type="PANTHER" id="PTHR36506:SF1">
    <property type="entry name" value="PREFLAGELLIN PEPTIDASE"/>
    <property type="match status" value="1"/>
</dbReference>
<evidence type="ECO:0000256" key="4">
    <source>
        <dbReference type="ARBA" id="ARBA00022989"/>
    </source>
</evidence>
<evidence type="ECO:0000313" key="8">
    <source>
        <dbReference type="EMBL" id="BDR91456.1"/>
    </source>
</evidence>
<sequence>MRIMFSIYQVLAVDYVAVVITQLVASIQDLMTREISDWVWIIGSIICIPLGAYVALGLGQLLLYVIGVIVGSVFALLAYWLRAMGGADSKSIAFISASIPTITAPNMALTVINITPLSILVNSLIIALIIYIPYNIMQNIRYGSKCEALTRVKGISKIIYLLTLMCVPAHRVIKNPNNYAISQELTGSEFQPVIRLGLDVDDPREPLLEWLSRGRISISTPVLVSYHIPFIVPITLGLLMYLVIHTNFLTIILASL</sequence>
<organism evidence="8 9">
    <name type="scientific">Vulcanisaeta souniana JCM 11219</name>
    <dbReference type="NCBI Taxonomy" id="1293586"/>
    <lineage>
        <taxon>Archaea</taxon>
        <taxon>Thermoproteota</taxon>
        <taxon>Thermoprotei</taxon>
        <taxon>Thermoproteales</taxon>
        <taxon>Thermoproteaceae</taxon>
        <taxon>Vulcanisaeta</taxon>
    </lineage>
</organism>
<keyword evidence="4 6" id="KW-1133">Transmembrane helix</keyword>
<feature type="transmembrane region" description="Helical" evidence="6">
    <location>
        <begin position="6"/>
        <end position="25"/>
    </location>
</feature>
<evidence type="ECO:0000256" key="6">
    <source>
        <dbReference type="SAM" id="Phobius"/>
    </source>
</evidence>
<feature type="domain" description="Prepilin type IV endopeptidase peptidase" evidence="7">
    <location>
        <begin position="18"/>
        <end position="129"/>
    </location>
</feature>
<feature type="transmembrane region" description="Helical" evidence="6">
    <location>
        <begin position="61"/>
        <end position="80"/>
    </location>
</feature>
<dbReference type="Proteomes" id="UP001060771">
    <property type="component" value="Chromosome"/>
</dbReference>
<comment type="subcellular location">
    <subcellularLocation>
        <location evidence="1">Cell membrane</location>
        <topology evidence="1">Multi-pass membrane protein</topology>
    </subcellularLocation>
</comment>
<evidence type="ECO:0000313" key="9">
    <source>
        <dbReference type="Proteomes" id="UP001060771"/>
    </source>
</evidence>
<name>A0ABM8BKH5_9CREN</name>
<evidence type="ECO:0000259" key="7">
    <source>
        <dbReference type="Pfam" id="PF01478"/>
    </source>
</evidence>
<reference evidence="9" key="1">
    <citation type="submission" date="2022-09" db="EMBL/GenBank/DDBJ databases">
        <title>Complete genome sequence of Vulcanisaeta souniana.</title>
        <authorList>
            <person name="Kato S."/>
            <person name="Itoh T."/>
            <person name="Ohkuma M."/>
        </authorList>
    </citation>
    <scope>NUCLEOTIDE SEQUENCE [LARGE SCALE GENOMIC DNA]</scope>
    <source>
        <strain evidence="9">JCM 11219</strain>
    </source>
</reference>
<proteinExistence type="predicted"/>
<protein>
    <recommendedName>
        <fullName evidence="7">Prepilin type IV endopeptidase peptidase domain-containing protein</fullName>
    </recommendedName>
</protein>
<dbReference type="InterPro" id="IPR000045">
    <property type="entry name" value="Prepilin_IV_endopep_pep"/>
</dbReference>
<feature type="transmembrane region" description="Helical" evidence="6">
    <location>
        <begin position="230"/>
        <end position="254"/>
    </location>
</feature>